<protein>
    <recommendedName>
        <fullName evidence="2">E2 ubiquitin-conjugating enzyme</fullName>
        <ecNumber evidence="2">2.3.2.23</ecNumber>
    </recommendedName>
</protein>
<feature type="region of interest" description="Disordered" evidence="5">
    <location>
        <begin position="554"/>
        <end position="582"/>
    </location>
</feature>
<dbReference type="SMART" id="SM00212">
    <property type="entry name" value="UBCc"/>
    <property type="match status" value="1"/>
</dbReference>
<feature type="region of interest" description="Disordered" evidence="5">
    <location>
        <begin position="1"/>
        <end position="34"/>
    </location>
</feature>
<dbReference type="EC" id="2.3.2.23" evidence="2"/>
<feature type="compositionally biased region" description="Acidic residues" evidence="5">
    <location>
        <begin position="788"/>
        <end position="797"/>
    </location>
</feature>
<dbReference type="PANTHER" id="PTHR46116:SF39">
    <property type="entry name" value="BACULOVIRAL IAP REPEAT-CONTAINING PROTEIN 6"/>
    <property type="match status" value="1"/>
</dbReference>
<evidence type="ECO:0000256" key="5">
    <source>
        <dbReference type="SAM" id="MobiDB-lite"/>
    </source>
</evidence>
<dbReference type="EMBL" id="MF405918">
    <property type="protein sequence ID" value="QKU33742.1"/>
    <property type="molecule type" value="Genomic_DNA"/>
</dbReference>
<reference evidence="7" key="2">
    <citation type="journal article" date="2018" name="Nat. Commun.">
        <title>Tailed giant Tupanvirus possesses the most complete translational apparatus of the known virosphere.</title>
        <authorList>
            <person name="Abrahao J."/>
            <person name="Silva L."/>
            <person name="Silva L.S."/>
            <person name="Khalil J.Y.B."/>
            <person name="Rodrigues R."/>
            <person name="Arantes T."/>
            <person name="Assis F."/>
            <person name="Boratto P."/>
            <person name="Andrade M."/>
            <person name="Kroon E.G."/>
            <person name="Ribeiro B."/>
            <person name="Bergier I."/>
            <person name="Seligmann H."/>
            <person name="Ghigo E."/>
            <person name="Colson P."/>
            <person name="Levasseur A."/>
            <person name="Kroemer G."/>
            <person name="Raoult D."/>
            <person name="La Scola B."/>
        </authorList>
    </citation>
    <scope>NUCLEOTIDE SEQUENCE [LARGE SCALE GENOMIC DNA]</scope>
    <source>
        <strain evidence="7">Deep ocean</strain>
    </source>
</reference>
<keyword evidence="3" id="KW-0808">Transferase</keyword>
<dbReference type="InterPro" id="IPR016135">
    <property type="entry name" value="UBQ-conjugating_enzyme/RWD"/>
</dbReference>
<organism evidence="7">
    <name type="scientific">Tupanvirus deep ocean</name>
    <dbReference type="NCBI Taxonomy" id="2126984"/>
    <lineage>
        <taxon>Viruses</taxon>
        <taxon>Varidnaviria</taxon>
        <taxon>Bamfordvirae</taxon>
        <taxon>Nucleocytoviricota</taxon>
        <taxon>Megaviricetes</taxon>
        <taxon>Imitervirales</taxon>
        <taxon>Mimiviridae</taxon>
        <taxon>Megamimivirinae</taxon>
        <taxon>Tupanvirus</taxon>
        <taxon>Tupanvirus altamarinense</taxon>
    </lineage>
</organism>
<dbReference type="SUPFAM" id="SSF54495">
    <property type="entry name" value="UBC-like"/>
    <property type="match status" value="2"/>
</dbReference>
<feature type="compositionally biased region" description="Basic and acidic residues" evidence="5">
    <location>
        <begin position="693"/>
        <end position="725"/>
    </location>
</feature>
<dbReference type="InterPro" id="IPR000608">
    <property type="entry name" value="UBC"/>
</dbReference>
<dbReference type="CDD" id="cd23802">
    <property type="entry name" value="UBCc_UBE2Q"/>
    <property type="match status" value="1"/>
</dbReference>
<feature type="compositionally biased region" description="Basic and acidic residues" evidence="5">
    <location>
        <begin position="817"/>
        <end position="837"/>
    </location>
</feature>
<evidence type="ECO:0000259" key="6">
    <source>
        <dbReference type="PROSITE" id="PS50127"/>
    </source>
</evidence>
<feature type="region of interest" description="Disordered" evidence="5">
    <location>
        <begin position="631"/>
        <end position="837"/>
    </location>
</feature>
<feature type="compositionally biased region" description="Acidic residues" evidence="5">
    <location>
        <begin position="665"/>
        <end position="682"/>
    </location>
</feature>
<feature type="region of interest" description="Disordered" evidence="5">
    <location>
        <begin position="1554"/>
        <end position="1578"/>
    </location>
</feature>
<evidence type="ECO:0000256" key="1">
    <source>
        <dbReference type="ARBA" id="ARBA00004906"/>
    </source>
</evidence>
<dbReference type="UniPathway" id="UPA00143"/>
<feature type="compositionally biased region" description="Basic residues" evidence="5">
    <location>
        <begin position="560"/>
        <end position="569"/>
    </location>
</feature>
<keyword evidence="4" id="KW-0833">Ubl conjugation pathway</keyword>
<sequence>MNRHQFHNKSHENTRGGFRNSLKQNSVKFQNTTTVKATSATSEINEWSSKNNDPDIKIKSHDGNKIILAMTHGAEHLVEITYPKSYPQIKKGFSCREIITDGITPIKFVKTANEQFENKTLSIERVIKHLATTFAKYKEHKKSETSLVTDQPHQVIFKPSANSDMDSWGVTSDHSEDKTVITETVSTTDVVSDTAEVEMINLEPEDKLQTVEMINLDPEEKSQFVDSYQNENKNTNCDIDVLAESVVNNNEYHKLEKMDNECDILKEINYQLDLANELKAKNEANKQMLNANIDIDLINKILQENSESFETGTIETNVVDVVDIQSTEEASEPIKQTEIIETEKAKIEEVEPLTDHVICQTTMENSSDNSVQNDTKEYVIDHIEEQPNISDGLVSAINGAVDVVPSVQEITEDTTIEPQNDNYLTNINDEAVVDTLVQQSEDSLSNIINGTIENTMVVQQSEDSLSNIINETIENTMVVQQSEDSLSNIINEAIEDAIENAKNCMDNEDLIASTIESLEHVQKEKPNYFDESNDDRPEEEEIFDLGAEVVVRKSTNGKSNNKRGNKITPKHQPPPKPTVETNKVLTDQDFDDFVMKNYKLIEAKHPDMEEDEIMDIIQNRWQKELKASKKIPQKVKQVKMEDSEEMDEKEPAIIKKSIHPPNNDSSDDDDVYDPEIEDDIIISDEPPSKSIPRNKETNKKISDNKEIVKVDSDVEADEKSIEKPVTKMSIDDISFESDDDKKTGSNKHIVSVNNSDCEDEEEPIIKAKLDESLDEDEEPTIKAKLDESLDEESEEELVTAKKVSVKPSKISTSKKISKVEKSEDTKSDDTKKNKEKENNEISYGDVEDIMGIYLDLSKYTKSIKLPFDMEKLYENAKKLQEEMDFGNSVKVKKSFSSASAIRVVMNEFKRIYQIGLRNNYSVLPIKDNIYNLKLKFHKDFFDPTSKIYADINKYNKNVEIDIQIDSKLYPFYPPKVRLVTPRLTNHMNGRIATMECLLLSKWSPLFSVDTIITHFKNLMNQYAEIDTSSNHYDELENDLIELSLLSEIPARINSFLSIDELKNIKENLQNIGSNIVGDNKKKHWTSGTGYGHSGLAEWDIKSTMKAKEEREKQLSKCIKSVTRRLTKIIMNNINVDAVSIIQNSCYVPYLKSVFYGNNVLELLKNPSQFELLLNSMRILTNKFAPIFVIKDGDNEKSLYEIFSEINKDCQMYLKTIKKTAGPNQTADGKAELDLVSNFVNFYKRLHKQVKELETEENNKVKQQQMIEKKKTLNETYKLEMEDEMCQPFEDMNIHAFEKLMKDAGEKIDTKFITANSTRQIAKELLSHTKSLPLDFGSSIFYRYNPNNLKYHEFMIAGPEGTPYDSGCFHFRMYCPAEYPMKNPKVNIYTTGNGTVRFNPNLYAEGKVCLSLLGTWSAQAGESWIPNTSTMMQVMISIQSLVMIPDPYFNEPGYEREYGTEGGKKASERYNNPVRLNCMKWAMIDMMKNPTKGFESVIKKHFTLKAQYIKDTCAKWVTEAPSEMQKEFKTTYINLCMELDKLTGNATDLTEISNGDDNKSLVNKVPANKNPIKKVSTKKGKKLVDV</sequence>
<dbReference type="Gene3D" id="3.10.110.10">
    <property type="entry name" value="Ubiquitin Conjugating Enzyme"/>
    <property type="match status" value="2"/>
</dbReference>
<dbReference type="Pfam" id="PF00179">
    <property type="entry name" value="UQ_con"/>
    <property type="match status" value="1"/>
</dbReference>
<feature type="compositionally biased region" description="Polar residues" evidence="5">
    <location>
        <begin position="21"/>
        <end position="34"/>
    </location>
</feature>
<dbReference type="PROSITE" id="PS50127">
    <property type="entry name" value="UBC_2"/>
    <property type="match status" value="1"/>
</dbReference>
<evidence type="ECO:0000256" key="3">
    <source>
        <dbReference type="ARBA" id="ARBA00022679"/>
    </source>
</evidence>
<accession>A0A6N1NSN7</accession>
<dbReference type="CDD" id="cd23810">
    <property type="entry name" value="UBCc_BIRC6"/>
    <property type="match status" value="1"/>
</dbReference>
<comment type="pathway">
    <text evidence="1">Protein modification; protein ubiquitination.</text>
</comment>
<evidence type="ECO:0000256" key="4">
    <source>
        <dbReference type="ARBA" id="ARBA00022786"/>
    </source>
</evidence>
<dbReference type="GO" id="GO:0061631">
    <property type="term" value="F:ubiquitin conjugating enzyme activity"/>
    <property type="evidence" value="ECO:0007669"/>
    <property type="project" value="UniProtKB-EC"/>
</dbReference>
<dbReference type="GO" id="GO:0016567">
    <property type="term" value="P:protein ubiquitination"/>
    <property type="evidence" value="ECO:0007669"/>
    <property type="project" value="UniProtKB-UniPathway"/>
</dbReference>
<feature type="compositionally biased region" description="Polar residues" evidence="5">
    <location>
        <begin position="746"/>
        <end position="755"/>
    </location>
</feature>
<feature type="compositionally biased region" description="Low complexity" evidence="5">
    <location>
        <begin position="801"/>
        <end position="814"/>
    </location>
</feature>
<dbReference type="GeneID" id="80517041"/>
<evidence type="ECO:0000313" key="7">
    <source>
        <dbReference type="EMBL" id="QKU33742.1"/>
    </source>
</evidence>
<name>A0A6N1NSN7_9VIRU</name>
<dbReference type="RefSeq" id="YP_010780350.1">
    <property type="nucleotide sequence ID" value="NC_075038.1"/>
</dbReference>
<proteinExistence type="predicted"/>
<evidence type="ECO:0000256" key="2">
    <source>
        <dbReference type="ARBA" id="ARBA00012486"/>
    </source>
</evidence>
<reference evidence="7" key="1">
    <citation type="submission" date="2017-06" db="EMBL/GenBank/DDBJ databases">
        <authorList>
            <person name="Assis F.L."/>
            <person name="Abrahao J.S."/>
            <person name="Silva L."/>
            <person name="Khalil J.B."/>
            <person name="Rodrigues R."/>
            <person name="Silva L.S."/>
            <person name="Boratto P."/>
            <person name="Andrade M."/>
            <person name="Kroon E.G."/>
            <person name="Ribeiro B."/>
            <person name="Bergier I."/>
            <person name="Seligmann H."/>
            <person name="Ghigo E."/>
            <person name="Colson P."/>
            <person name="Levasseur A."/>
            <person name="Raoult D."/>
            <person name="Scola B.L."/>
        </authorList>
    </citation>
    <scope>NUCLEOTIDE SEQUENCE</scope>
    <source>
        <strain evidence="7">Deep ocean</strain>
    </source>
</reference>
<dbReference type="PANTHER" id="PTHR46116">
    <property type="entry name" value="(E3-INDEPENDENT) E2 UBIQUITIN-CONJUGATING ENZYME"/>
    <property type="match status" value="1"/>
</dbReference>
<dbReference type="KEGG" id="vg:80517041"/>
<feature type="domain" description="UBC core" evidence="6">
    <location>
        <begin position="1315"/>
        <end position="1482"/>
    </location>
</feature>